<organism evidence="1 2">
    <name type="scientific">Flavobacterium gilvum</name>
    <dbReference type="NCBI Taxonomy" id="1492737"/>
    <lineage>
        <taxon>Bacteria</taxon>
        <taxon>Pseudomonadati</taxon>
        <taxon>Bacteroidota</taxon>
        <taxon>Flavobacteriia</taxon>
        <taxon>Flavobacteriales</taxon>
        <taxon>Flavobacteriaceae</taxon>
        <taxon>Flavobacterium</taxon>
    </lineage>
</organism>
<evidence type="ECO:0000313" key="1">
    <source>
        <dbReference type="EMBL" id="AOW09519.1"/>
    </source>
</evidence>
<name>A0AAC9I2L8_9FLAO</name>
<dbReference type="EMBL" id="CP017479">
    <property type="protein sequence ID" value="AOW09519.1"/>
    <property type="molecule type" value="Genomic_DNA"/>
</dbReference>
<protein>
    <submittedName>
        <fullName evidence="1">Uncharacterized protein</fullName>
    </submittedName>
</protein>
<dbReference type="AlphaFoldDB" id="A0AAC9I2L8"/>
<dbReference type="KEGG" id="fgl:EM308_08405"/>
<gene>
    <name evidence="1" type="ORF">EM308_08405</name>
</gene>
<keyword evidence="2" id="KW-1185">Reference proteome</keyword>
<evidence type="ECO:0000313" key="2">
    <source>
        <dbReference type="Proteomes" id="UP000175968"/>
    </source>
</evidence>
<proteinExistence type="predicted"/>
<dbReference type="RefSeq" id="WP_035635608.1">
    <property type="nucleotide sequence ID" value="NZ_CP017479.1"/>
</dbReference>
<dbReference type="Proteomes" id="UP000175968">
    <property type="component" value="Chromosome"/>
</dbReference>
<sequence>MNVNITSDECAWSRFEIQILGRTIKGLRGFGFKKEVDKEHLFAAGDEAIDIVSGNKKGSGNIKVLGFEADAMNKAARAGGYEDITDVPHELIVITCAYKKRAIDPISTYTASGVAFTECGTDLEQNAKFREITLPYLAMNVKLP</sequence>
<accession>A0AAC9I2L8</accession>
<reference evidence="1 2" key="1">
    <citation type="submission" date="2016-10" db="EMBL/GenBank/DDBJ databases">
        <title>Flavobacterium gilvum sp. nov., isolated from stream water.</title>
        <authorList>
            <person name="Shin S.-K."/>
            <person name="Cho Y.-J."/>
            <person name="Yi H."/>
        </authorList>
    </citation>
    <scope>NUCLEOTIDE SEQUENCE [LARGE SCALE GENOMIC DNA]</scope>
    <source>
        <strain evidence="1 2">EM1308</strain>
    </source>
</reference>